<gene>
    <name evidence="8" type="ORF">ZIOFF_068642</name>
</gene>
<evidence type="ECO:0000256" key="3">
    <source>
        <dbReference type="ARBA" id="ARBA00022692"/>
    </source>
</evidence>
<dbReference type="AlphaFoldDB" id="A0A8J5CHL2"/>
<evidence type="ECO:0000256" key="5">
    <source>
        <dbReference type="ARBA" id="ARBA00022989"/>
    </source>
</evidence>
<evidence type="ECO:0000256" key="1">
    <source>
        <dbReference type="ARBA" id="ARBA00007577"/>
    </source>
</evidence>
<organism evidence="8 9">
    <name type="scientific">Zingiber officinale</name>
    <name type="common">Ginger</name>
    <name type="synonym">Amomum zingiber</name>
    <dbReference type="NCBI Taxonomy" id="94328"/>
    <lineage>
        <taxon>Eukaryota</taxon>
        <taxon>Viridiplantae</taxon>
        <taxon>Streptophyta</taxon>
        <taxon>Embryophyta</taxon>
        <taxon>Tracheophyta</taxon>
        <taxon>Spermatophyta</taxon>
        <taxon>Magnoliopsida</taxon>
        <taxon>Liliopsida</taxon>
        <taxon>Zingiberales</taxon>
        <taxon>Zingiberaceae</taxon>
        <taxon>Zingiber</taxon>
    </lineage>
</organism>
<keyword evidence="7" id="KW-0325">Glycoprotein</keyword>
<evidence type="ECO:0000313" key="9">
    <source>
        <dbReference type="Proteomes" id="UP000734854"/>
    </source>
</evidence>
<evidence type="ECO:0000256" key="6">
    <source>
        <dbReference type="ARBA" id="ARBA00023136"/>
    </source>
</evidence>
<keyword evidence="6" id="KW-0472">Membrane</keyword>
<evidence type="ECO:0000256" key="7">
    <source>
        <dbReference type="ARBA" id="ARBA00023180"/>
    </source>
</evidence>
<dbReference type="GO" id="GO:0016020">
    <property type="term" value="C:membrane"/>
    <property type="evidence" value="ECO:0007669"/>
    <property type="project" value="InterPro"/>
</dbReference>
<keyword evidence="3" id="KW-0812">Transmembrane</keyword>
<evidence type="ECO:0000256" key="2">
    <source>
        <dbReference type="ARBA" id="ARBA00022448"/>
    </source>
</evidence>
<accession>A0A8J5CHL2</accession>
<dbReference type="InterPro" id="IPR027417">
    <property type="entry name" value="P-loop_NTPase"/>
</dbReference>
<keyword evidence="4" id="KW-0677">Repeat</keyword>
<proteinExistence type="inferred from homology"/>
<name>A0A8J5CHL2_ZINOF</name>
<comment type="caution">
    <text evidence="8">The sequence shown here is derived from an EMBL/GenBank/DDBJ whole genome shotgun (WGS) entry which is preliminary data.</text>
</comment>
<dbReference type="PANTHER" id="PTHR45136:SF2">
    <property type="entry name" value="ABC TRANSPORTER DOMAIN-CONTAINING PROTEIN"/>
    <property type="match status" value="1"/>
</dbReference>
<sequence>MTTDLAKGANAIASVFAVLDRVTTIEADESDVHCPERIVGDIEIHGVDFAYPARPDVVILRAFSLGIEAAFRRVQDDVRVRPLEHRHSLITMYVPSFLPPPSHGRELEEKDWRRLEKEKSDELNPSSSCCLNFDVYPANADLNV</sequence>
<dbReference type="Gene3D" id="3.40.50.300">
    <property type="entry name" value="P-loop containing nucleotide triphosphate hydrolases"/>
    <property type="match status" value="1"/>
</dbReference>
<dbReference type="EMBL" id="JACMSC010000019">
    <property type="protein sequence ID" value="KAG6474704.1"/>
    <property type="molecule type" value="Genomic_DNA"/>
</dbReference>
<keyword evidence="9" id="KW-1185">Reference proteome</keyword>
<dbReference type="PANTHER" id="PTHR45136">
    <property type="entry name" value="ABC TRANSPORTER DOMAIN-CONTAINING PROTEIN"/>
    <property type="match status" value="1"/>
</dbReference>
<reference evidence="8 9" key="1">
    <citation type="submission" date="2020-08" db="EMBL/GenBank/DDBJ databases">
        <title>Plant Genome Project.</title>
        <authorList>
            <person name="Zhang R.-G."/>
        </authorList>
    </citation>
    <scope>NUCLEOTIDE SEQUENCE [LARGE SCALE GENOMIC DNA]</scope>
    <source>
        <tissue evidence="8">Rhizome</tissue>
    </source>
</reference>
<dbReference type="Gene3D" id="1.20.1560.10">
    <property type="entry name" value="ABC transporter type 1, transmembrane domain"/>
    <property type="match status" value="1"/>
</dbReference>
<protein>
    <submittedName>
        <fullName evidence="8">Uncharacterized protein</fullName>
    </submittedName>
</protein>
<evidence type="ECO:0000256" key="4">
    <source>
        <dbReference type="ARBA" id="ARBA00022737"/>
    </source>
</evidence>
<dbReference type="InterPro" id="IPR036640">
    <property type="entry name" value="ABC1_TM_sf"/>
</dbReference>
<comment type="similarity">
    <text evidence="1">Belongs to the ABC transporter superfamily. ABCB family. Multidrug resistance exporter (TC 3.A.1.201) subfamily.</text>
</comment>
<dbReference type="GO" id="GO:0005524">
    <property type="term" value="F:ATP binding"/>
    <property type="evidence" value="ECO:0007669"/>
    <property type="project" value="InterPro"/>
</dbReference>
<dbReference type="Proteomes" id="UP000734854">
    <property type="component" value="Unassembled WGS sequence"/>
</dbReference>
<keyword evidence="5" id="KW-1133">Transmembrane helix</keyword>
<evidence type="ECO:0000313" key="8">
    <source>
        <dbReference type="EMBL" id="KAG6474704.1"/>
    </source>
</evidence>
<keyword evidence="2" id="KW-0813">Transport</keyword>